<feature type="transmembrane region" description="Helical" evidence="1">
    <location>
        <begin position="57"/>
        <end position="77"/>
    </location>
</feature>
<evidence type="ECO:0000259" key="2">
    <source>
        <dbReference type="Pfam" id="PF02517"/>
    </source>
</evidence>
<keyword evidence="1" id="KW-0472">Membrane</keyword>
<feature type="transmembrane region" description="Helical" evidence="1">
    <location>
        <begin position="97"/>
        <end position="118"/>
    </location>
</feature>
<dbReference type="GO" id="GO:0008237">
    <property type="term" value="F:metallopeptidase activity"/>
    <property type="evidence" value="ECO:0007669"/>
    <property type="project" value="UniProtKB-KW"/>
</dbReference>
<keyword evidence="1" id="KW-1133">Transmembrane helix</keyword>
<feature type="domain" description="CAAX prenyl protease 2/Lysostaphin resistance protein A-like" evidence="2">
    <location>
        <begin position="138"/>
        <end position="244"/>
    </location>
</feature>
<dbReference type="GO" id="GO:0006508">
    <property type="term" value="P:proteolysis"/>
    <property type="evidence" value="ECO:0007669"/>
    <property type="project" value="UniProtKB-KW"/>
</dbReference>
<sequence length="258" mass="28088">MSSLPAERTFVQLSDFKFRLWPILVAAILMEGILRGGRQAAKWTFVNGPPAWDGHVSIFLMLAIAFQALLGLVGIAVMSRLVPRADSHLRWPPGPTYVGLAVVIGLGMGLVMLIADYWPALLTGTPPASSYAETPYNWDTVGYLAGMLATGTAEETIFRGLLVGFLSVFVPGRLRIGSVDLPVAGYIIALLFGLAHWKSFVVSPFHEALAQQTYAFVWGLTYVWLMERSRSLLAPVIAHGVGNFSEVAMILLLVALWS</sequence>
<dbReference type="InterPro" id="IPR003675">
    <property type="entry name" value="Rce1/LyrA-like_dom"/>
</dbReference>
<keyword evidence="3" id="KW-0482">Metalloprotease</keyword>
<dbReference type="Proteomes" id="UP000249299">
    <property type="component" value="Unassembled WGS sequence"/>
</dbReference>
<dbReference type="GO" id="GO:0004175">
    <property type="term" value="F:endopeptidase activity"/>
    <property type="evidence" value="ECO:0007669"/>
    <property type="project" value="UniProtKB-ARBA"/>
</dbReference>
<feature type="transmembrane region" description="Helical" evidence="1">
    <location>
        <begin position="232"/>
        <end position="257"/>
    </location>
</feature>
<comment type="caution">
    <text evidence="3">The sequence shown here is derived from an EMBL/GenBank/DDBJ whole genome shotgun (WGS) entry which is preliminary data.</text>
</comment>
<evidence type="ECO:0000313" key="4">
    <source>
        <dbReference type="Proteomes" id="UP000249299"/>
    </source>
</evidence>
<keyword evidence="3" id="KW-0378">Hydrolase</keyword>
<dbReference type="RefSeq" id="WP_111436165.1">
    <property type="nucleotide sequence ID" value="NZ_JACIGG010000009.1"/>
</dbReference>
<proteinExistence type="predicted"/>
<protein>
    <submittedName>
        <fullName evidence="3">CPBP family intramembrane metalloprotease</fullName>
    </submittedName>
</protein>
<gene>
    <name evidence="3" type="ORF">CH339_20025</name>
</gene>
<feature type="transmembrane region" description="Helical" evidence="1">
    <location>
        <begin position="20"/>
        <end position="37"/>
    </location>
</feature>
<dbReference type="GO" id="GO:0080120">
    <property type="term" value="P:CAAX-box protein maturation"/>
    <property type="evidence" value="ECO:0007669"/>
    <property type="project" value="UniProtKB-ARBA"/>
</dbReference>
<feature type="transmembrane region" description="Helical" evidence="1">
    <location>
        <begin position="183"/>
        <end position="202"/>
    </location>
</feature>
<name>A0A327JNN8_9HYPH</name>
<dbReference type="AlphaFoldDB" id="A0A327JNN8"/>
<keyword evidence="3" id="KW-0645">Protease</keyword>
<dbReference type="Pfam" id="PF02517">
    <property type="entry name" value="Rce1-like"/>
    <property type="match status" value="1"/>
</dbReference>
<organism evidence="3 4">
    <name type="scientific">Rhodobium orientis</name>
    <dbReference type="NCBI Taxonomy" id="34017"/>
    <lineage>
        <taxon>Bacteria</taxon>
        <taxon>Pseudomonadati</taxon>
        <taxon>Pseudomonadota</taxon>
        <taxon>Alphaproteobacteria</taxon>
        <taxon>Hyphomicrobiales</taxon>
        <taxon>Rhodobiaceae</taxon>
        <taxon>Rhodobium</taxon>
    </lineage>
</organism>
<evidence type="ECO:0000256" key="1">
    <source>
        <dbReference type="SAM" id="Phobius"/>
    </source>
</evidence>
<feature type="transmembrane region" description="Helical" evidence="1">
    <location>
        <begin position="208"/>
        <end position="225"/>
    </location>
</feature>
<keyword evidence="4" id="KW-1185">Reference proteome</keyword>
<dbReference type="EMBL" id="NPEV01000058">
    <property type="protein sequence ID" value="RAI25028.1"/>
    <property type="molecule type" value="Genomic_DNA"/>
</dbReference>
<accession>A0A327JNN8</accession>
<reference evidence="3 4" key="1">
    <citation type="submission" date="2017-07" db="EMBL/GenBank/DDBJ databases">
        <title>Draft Genome Sequences of Select Purple Nonsulfur Bacteria.</title>
        <authorList>
            <person name="Lasarre B."/>
            <person name="Mckinlay J.B."/>
        </authorList>
    </citation>
    <scope>NUCLEOTIDE SEQUENCE [LARGE SCALE GENOMIC DNA]</scope>
    <source>
        <strain evidence="3 4">DSM 11290</strain>
    </source>
</reference>
<dbReference type="OrthoDB" id="193898at2"/>
<evidence type="ECO:0000313" key="3">
    <source>
        <dbReference type="EMBL" id="RAI25028.1"/>
    </source>
</evidence>
<keyword evidence="1" id="KW-0812">Transmembrane</keyword>